<comment type="caution">
    <text evidence="1">The sequence shown here is derived from an EMBL/GenBank/DDBJ whole genome shotgun (WGS) entry which is preliminary data.</text>
</comment>
<gene>
    <name evidence="1" type="ORF">GCM10010218_56840</name>
</gene>
<dbReference type="EMBL" id="BNBD01000016">
    <property type="protein sequence ID" value="GHF67946.1"/>
    <property type="molecule type" value="Genomic_DNA"/>
</dbReference>
<keyword evidence="2" id="KW-1185">Reference proteome</keyword>
<dbReference type="Proteomes" id="UP000638313">
    <property type="component" value="Unassembled WGS sequence"/>
</dbReference>
<dbReference type="Gene3D" id="3.30.530.20">
    <property type="match status" value="1"/>
</dbReference>
<sequence length="145" mass="16216">MQEHTGGIGMSEYESSRTMPALPEHVFDQVDDVERLGRWLPGDLHLAPAGPSAVTVHEDRTGADQRARFRVDRDRLRLEWGTRDSDHYAGWLQVTDEGSGSSRVTIRLTFFDEGDDPGPDAVRTALGESLERLEEQVRLRVEGTG</sequence>
<proteinExistence type="predicted"/>
<dbReference type="InterPro" id="IPR019587">
    <property type="entry name" value="Polyketide_cyclase/dehydratase"/>
</dbReference>
<evidence type="ECO:0000313" key="1">
    <source>
        <dbReference type="EMBL" id="GHF67946.1"/>
    </source>
</evidence>
<reference evidence="1" key="1">
    <citation type="journal article" date="2014" name="Int. J. Syst. Evol. Microbiol.">
        <title>Complete genome sequence of Corynebacterium casei LMG S-19264T (=DSM 44701T), isolated from a smear-ripened cheese.</title>
        <authorList>
            <consortium name="US DOE Joint Genome Institute (JGI-PGF)"/>
            <person name="Walter F."/>
            <person name="Albersmeier A."/>
            <person name="Kalinowski J."/>
            <person name="Ruckert C."/>
        </authorList>
    </citation>
    <scope>NUCLEOTIDE SEQUENCE</scope>
    <source>
        <strain evidence="1">JCM 4059</strain>
    </source>
</reference>
<protein>
    <recommendedName>
        <fullName evidence="3">SRPBCC family protein</fullName>
    </recommendedName>
</protein>
<name>A0A919B8I7_9ACTN</name>
<dbReference type="AlphaFoldDB" id="A0A919B8I7"/>
<dbReference type="SUPFAM" id="SSF55961">
    <property type="entry name" value="Bet v1-like"/>
    <property type="match status" value="1"/>
</dbReference>
<evidence type="ECO:0008006" key="3">
    <source>
        <dbReference type="Google" id="ProtNLM"/>
    </source>
</evidence>
<evidence type="ECO:0000313" key="2">
    <source>
        <dbReference type="Proteomes" id="UP000638313"/>
    </source>
</evidence>
<accession>A0A919B8I7</accession>
<reference evidence="1" key="2">
    <citation type="submission" date="2020-09" db="EMBL/GenBank/DDBJ databases">
        <authorList>
            <person name="Sun Q."/>
            <person name="Ohkuma M."/>
        </authorList>
    </citation>
    <scope>NUCLEOTIDE SEQUENCE</scope>
    <source>
        <strain evidence="1">JCM 4059</strain>
    </source>
</reference>
<dbReference type="Pfam" id="PF10604">
    <property type="entry name" value="Polyketide_cyc2"/>
    <property type="match status" value="1"/>
</dbReference>
<organism evidence="1 2">
    <name type="scientific">Streptomyces mashuensis</name>
    <dbReference type="NCBI Taxonomy" id="33904"/>
    <lineage>
        <taxon>Bacteria</taxon>
        <taxon>Bacillati</taxon>
        <taxon>Actinomycetota</taxon>
        <taxon>Actinomycetes</taxon>
        <taxon>Kitasatosporales</taxon>
        <taxon>Streptomycetaceae</taxon>
        <taxon>Streptomyces</taxon>
    </lineage>
</organism>
<dbReference type="InterPro" id="IPR023393">
    <property type="entry name" value="START-like_dom_sf"/>
</dbReference>